<dbReference type="EMBL" id="CP000878">
    <property type="protein sequence ID" value="ABX08326.1"/>
    <property type="molecule type" value="Genomic_DNA"/>
</dbReference>
<accession>A9BE16</accession>
<reference evidence="9 10" key="1">
    <citation type="journal article" date="2007" name="PLoS Genet.">
        <title>Patterns and implications of gene gain and loss in the evolution of Prochlorococcus.</title>
        <authorList>
            <person name="Kettler G.C."/>
            <person name="Martiny A.C."/>
            <person name="Huang K."/>
            <person name="Zucker J."/>
            <person name="Coleman M.L."/>
            <person name="Rodrigue S."/>
            <person name="Chen F."/>
            <person name="Lapidus A."/>
            <person name="Ferriera S."/>
            <person name="Johnson J."/>
            <person name="Steglich C."/>
            <person name="Church G.M."/>
            <person name="Richardson P."/>
            <person name="Chisholm S.W."/>
        </authorList>
    </citation>
    <scope>NUCLEOTIDE SEQUENCE [LARGE SCALE GENOMIC DNA]</scope>
    <source>
        <strain evidence="10">MIT 9211</strain>
    </source>
</reference>
<dbReference type="InterPro" id="IPR020846">
    <property type="entry name" value="MFS_dom"/>
</dbReference>
<dbReference type="eggNOG" id="COG2814">
    <property type="taxonomic scope" value="Bacteria"/>
</dbReference>
<feature type="transmembrane region" description="Helical" evidence="7">
    <location>
        <begin position="172"/>
        <end position="188"/>
    </location>
</feature>
<evidence type="ECO:0000256" key="3">
    <source>
        <dbReference type="ARBA" id="ARBA00022475"/>
    </source>
</evidence>
<feature type="domain" description="Major facilitator superfamily (MFS) profile" evidence="8">
    <location>
        <begin position="249"/>
        <end position="432"/>
    </location>
</feature>
<evidence type="ECO:0000256" key="5">
    <source>
        <dbReference type="ARBA" id="ARBA00022989"/>
    </source>
</evidence>
<gene>
    <name evidence="9" type="ordered locus">P9211_03951</name>
</gene>
<dbReference type="PANTHER" id="PTHR43266">
    <property type="entry name" value="MACROLIDE-EFFLUX PROTEIN"/>
    <property type="match status" value="1"/>
</dbReference>
<evidence type="ECO:0000256" key="1">
    <source>
        <dbReference type="ARBA" id="ARBA00004651"/>
    </source>
</evidence>
<dbReference type="GO" id="GO:0005886">
    <property type="term" value="C:plasma membrane"/>
    <property type="evidence" value="ECO:0007669"/>
    <property type="project" value="UniProtKB-SubCell"/>
</dbReference>
<feature type="transmembrane region" description="Helical" evidence="7">
    <location>
        <begin position="345"/>
        <end position="365"/>
    </location>
</feature>
<feature type="transmembrane region" description="Helical" evidence="7">
    <location>
        <begin position="131"/>
        <end position="151"/>
    </location>
</feature>
<dbReference type="InterPro" id="IPR011701">
    <property type="entry name" value="MFS"/>
</dbReference>
<keyword evidence="6 7" id="KW-0472">Membrane</keyword>
<dbReference type="InterPro" id="IPR036259">
    <property type="entry name" value="MFS_trans_sf"/>
</dbReference>
<comment type="subcellular location">
    <subcellularLocation>
        <location evidence="1">Cell membrane</location>
        <topology evidence="1">Multi-pass membrane protein</topology>
    </subcellularLocation>
</comment>
<dbReference type="STRING" id="93059.P9211_03951"/>
<evidence type="ECO:0000256" key="6">
    <source>
        <dbReference type="ARBA" id="ARBA00023136"/>
    </source>
</evidence>
<sequence length="432" mass="46458">MTRKKYLYKKESGLKEVIAINYFRKIWIAQVFSQLGDKFLIVLTIFIISKNWSNSIPTFSDQPEKAITLLASGVYLANSLPAIFLGAIAGVFSDRWPKVPIMIASNVLRAVLVILIPVCLIPGPIINGVSWGYWFLLIIIFLISCLTQLFTPAEQSAIPLIVSSNKLLAANSIYQSTTMGAIIIGFAFGEPLLKILGETFQSIGILGGEFLLLPICYGAASLILNKIKLKESLKPKLKKNIFYDLNSGLIVLKKVPTVRKAILQLVILYCLMASLYVLSIGLASSITILGPTKFGVLLSFTAIGLAFGAFLMAQKANLIQGHKLPAIGLCLIALSLLLLEQSKGLLGFTLAICTLLGVGASLVAIPAQTSVQKNTPEESLGKVLGLQNNVINIALSLPLLIAGALVTQLGVTPVLFLLAGLALFGALFENFL</sequence>
<evidence type="ECO:0000259" key="8">
    <source>
        <dbReference type="PROSITE" id="PS50850"/>
    </source>
</evidence>
<dbReference type="SUPFAM" id="SSF103473">
    <property type="entry name" value="MFS general substrate transporter"/>
    <property type="match status" value="1"/>
</dbReference>
<keyword evidence="3" id="KW-1003">Cell membrane</keyword>
<evidence type="ECO:0000256" key="2">
    <source>
        <dbReference type="ARBA" id="ARBA00022448"/>
    </source>
</evidence>
<dbReference type="RefSeq" id="WP_012194949.1">
    <property type="nucleotide sequence ID" value="NC_009976.1"/>
</dbReference>
<keyword evidence="5 7" id="KW-1133">Transmembrane helix</keyword>
<dbReference type="HOGENOM" id="CLU_034180_15_1_3"/>
<dbReference type="Proteomes" id="UP000000788">
    <property type="component" value="Chromosome"/>
</dbReference>
<keyword evidence="10" id="KW-1185">Reference proteome</keyword>
<dbReference type="CDD" id="cd06173">
    <property type="entry name" value="MFS_MefA_like"/>
    <property type="match status" value="1"/>
</dbReference>
<evidence type="ECO:0000313" key="9">
    <source>
        <dbReference type="EMBL" id="ABX08326.1"/>
    </source>
</evidence>
<feature type="transmembrane region" description="Helical" evidence="7">
    <location>
        <begin position="200"/>
        <end position="224"/>
    </location>
</feature>
<organism evidence="9 10">
    <name type="scientific">Prochlorococcus marinus (strain MIT 9211)</name>
    <dbReference type="NCBI Taxonomy" id="93059"/>
    <lineage>
        <taxon>Bacteria</taxon>
        <taxon>Bacillati</taxon>
        <taxon>Cyanobacteriota</taxon>
        <taxon>Cyanophyceae</taxon>
        <taxon>Synechococcales</taxon>
        <taxon>Prochlorococcaceae</taxon>
        <taxon>Prochlorococcus</taxon>
    </lineage>
</organism>
<keyword evidence="4 7" id="KW-0812">Transmembrane</keyword>
<dbReference type="PANTHER" id="PTHR43266:SF2">
    <property type="entry name" value="MAJOR FACILITATOR SUPERFAMILY (MFS) PROFILE DOMAIN-CONTAINING PROTEIN"/>
    <property type="match status" value="1"/>
</dbReference>
<dbReference type="AlphaFoldDB" id="A9BE16"/>
<dbReference type="PROSITE" id="PS50850">
    <property type="entry name" value="MFS"/>
    <property type="match status" value="1"/>
</dbReference>
<feature type="transmembrane region" description="Helical" evidence="7">
    <location>
        <begin position="294"/>
        <end position="312"/>
    </location>
</feature>
<feature type="transmembrane region" description="Helical" evidence="7">
    <location>
        <begin position="104"/>
        <end position="125"/>
    </location>
</feature>
<feature type="transmembrane region" description="Helical" evidence="7">
    <location>
        <begin position="262"/>
        <end position="288"/>
    </location>
</feature>
<proteinExistence type="predicted"/>
<dbReference type="KEGG" id="pmj:P9211_03951"/>
<feature type="transmembrane region" description="Helical" evidence="7">
    <location>
        <begin position="69"/>
        <end position="92"/>
    </location>
</feature>
<keyword evidence="2" id="KW-0813">Transport</keyword>
<protein>
    <recommendedName>
        <fullName evidence="8">Major facilitator superfamily (MFS) profile domain-containing protein</fullName>
    </recommendedName>
</protein>
<dbReference type="Pfam" id="PF07690">
    <property type="entry name" value="MFS_1"/>
    <property type="match status" value="1"/>
</dbReference>
<evidence type="ECO:0000256" key="7">
    <source>
        <dbReference type="SAM" id="Phobius"/>
    </source>
</evidence>
<dbReference type="GO" id="GO:0022857">
    <property type="term" value="F:transmembrane transporter activity"/>
    <property type="evidence" value="ECO:0007669"/>
    <property type="project" value="InterPro"/>
</dbReference>
<feature type="transmembrane region" description="Helical" evidence="7">
    <location>
        <begin position="324"/>
        <end position="339"/>
    </location>
</feature>
<feature type="transmembrane region" description="Helical" evidence="7">
    <location>
        <begin position="411"/>
        <end position="428"/>
    </location>
</feature>
<name>A9BE16_PROM4</name>
<evidence type="ECO:0000313" key="10">
    <source>
        <dbReference type="Proteomes" id="UP000000788"/>
    </source>
</evidence>
<dbReference type="Gene3D" id="1.20.1250.20">
    <property type="entry name" value="MFS general substrate transporter like domains"/>
    <property type="match status" value="1"/>
</dbReference>
<evidence type="ECO:0000256" key="4">
    <source>
        <dbReference type="ARBA" id="ARBA00022692"/>
    </source>
</evidence>